<feature type="signal peptide" evidence="1">
    <location>
        <begin position="1"/>
        <end position="19"/>
    </location>
</feature>
<keyword evidence="1" id="KW-0732">Signal</keyword>
<dbReference type="Gene3D" id="3.40.710.10">
    <property type="entry name" value="DD-peptidase/beta-lactamase superfamily"/>
    <property type="match status" value="1"/>
</dbReference>
<sequence length="438" mass="48740">MIRHYLAFILLFSSTLLCAQQIDTAKLNAYFDTLAKHDKFMGSVAFSKKGQILYQKTIGFADVAQAKKATNESIYRVGSISKTFTAVLVMKAIEEKRLRLEQSLETFFPNLPNASKITLADLLGHRSGIADFTDQADYLTWNTEPKSEKEMLAIITRGGSDFEPRSKTGYSNSNYVLLTYLLEKTYGKTFAFILQQKICKPIGLRSTYVGATIDMQKQEVKSYSYNNGWQLSSETDMSIPLGSGAIVSNTTDLLRFAHALFNKQLISTESLALMQNMQEGIGLGLFAIPFEEKISYGHRGGIDKFTAVFSHFPKEDITFALTANGSNYNGNEIPLTVLNAIFGKDFEVPNFTTYALEPTALVQYIGTYSSTKLPFKISISSNGQQLVAQADGQSAMPFEAVSKDQFRFDKAGINLIFHPAEQTMLLKQGSGEFLFKKQ</sequence>
<gene>
    <name evidence="3" type="ORF">SAMN06297358_2136</name>
</gene>
<feature type="domain" description="Beta-lactamase-related" evidence="2">
    <location>
        <begin position="42"/>
        <end position="331"/>
    </location>
</feature>
<dbReference type="InterPro" id="IPR012338">
    <property type="entry name" value="Beta-lactam/transpept-like"/>
</dbReference>
<name>A0A285ZZU4_9SPHI</name>
<dbReference type="AlphaFoldDB" id="A0A285ZZU4"/>
<accession>A0A285ZZU4</accession>
<evidence type="ECO:0000313" key="4">
    <source>
        <dbReference type="Proteomes" id="UP000219281"/>
    </source>
</evidence>
<evidence type="ECO:0000259" key="2">
    <source>
        <dbReference type="Pfam" id="PF00144"/>
    </source>
</evidence>
<dbReference type="PANTHER" id="PTHR46825">
    <property type="entry name" value="D-ALANYL-D-ALANINE-CARBOXYPEPTIDASE/ENDOPEPTIDASE AMPH"/>
    <property type="match status" value="1"/>
</dbReference>
<dbReference type="RefSeq" id="WP_097131692.1">
    <property type="nucleotide sequence ID" value="NZ_OCMT01000002.1"/>
</dbReference>
<dbReference type="Pfam" id="PF00144">
    <property type="entry name" value="Beta-lactamase"/>
    <property type="match status" value="1"/>
</dbReference>
<dbReference type="InterPro" id="IPR050491">
    <property type="entry name" value="AmpC-like"/>
</dbReference>
<dbReference type="OrthoDB" id="9793489at2"/>
<organism evidence="3 4">
    <name type="scientific">Pedobacter xixiisoli</name>
    <dbReference type="NCBI Taxonomy" id="1476464"/>
    <lineage>
        <taxon>Bacteria</taxon>
        <taxon>Pseudomonadati</taxon>
        <taxon>Bacteroidota</taxon>
        <taxon>Sphingobacteriia</taxon>
        <taxon>Sphingobacteriales</taxon>
        <taxon>Sphingobacteriaceae</taxon>
        <taxon>Pedobacter</taxon>
    </lineage>
</organism>
<dbReference type="EMBL" id="OCMT01000002">
    <property type="protein sequence ID" value="SOD15160.1"/>
    <property type="molecule type" value="Genomic_DNA"/>
</dbReference>
<dbReference type="InterPro" id="IPR001466">
    <property type="entry name" value="Beta-lactam-related"/>
</dbReference>
<dbReference type="PANTHER" id="PTHR46825:SF9">
    <property type="entry name" value="BETA-LACTAMASE-RELATED DOMAIN-CONTAINING PROTEIN"/>
    <property type="match status" value="1"/>
</dbReference>
<evidence type="ECO:0000313" key="3">
    <source>
        <dbReference type="EMBL" id="SOD15160.1"/>
    </source>
</evidence>
<dbReference type="SUPFAM" id="SSF56601">
    <property type="entry name" value="beta-lactamase/transpeptidase-like"/>
    <property type="match status" value="1"/>
</dbReference>
<feature type="chain" id="PRO_5012267509" evidence="1">
    <location>
        <begin position="20"/>
        <end position="438"/>
    </location>
</feature>
<protein>
    <submittedName>
        <fullName evidence="3">CubicO group peptidase, beta-lactamase class C family</fullName>
    </submittedName>
</protein>
<dbReference type="Proteomes" id="UP000219281">
    <property type="component" value="Unassembled WGS sequence"/>
</dbReference>
<keyword evidence="4" id="KW-1185">Reference proteome</keyword>
<evidence type="ECO:0000256" key="1">
    <source>
        <dbReference type="SAM" id="SignalP"/>
    </source>
</evidence>
<reference evidence="4" key="1">
    <citation type="submission" date="2017-09" db="EMBL/GenBank/DDBJ databases">
        <authorList>
            <person name="Varghese N."/>
            <person name="Submissions S."/>
        </authorList>
    </citation>
    <scope>NUCLEOTIDE SEQUENCE [LARGE SCALE GENOMIC DNA]</scope>
    <source>
        <strain evidence="4">CGMCC 1.12803</strain>
    </source>
</reference>
<proteinExistence type="predicted"/>